<comment type="caution">
    <text evidence="2">The sequence shown here is derived from an EMBL/GenBank/DDBJ whole genome shotgun (WGS) entry which is preliminary data.</text>
</comment>
<accession>A0AAV7KVI8</accession>
<evidence type="ECO:0000313" key="3">
    <source>
        <dbReference type="Proteomes" id="UP001066276"/>
    </source>
</evidence>
<feature type="domain" description="Reverse transcriptase" evidence="1">
    <location>
        <begin position="132"/>
        <end position="230"/>
    </location>
</feature>
<dbReference type="EMBL" id="JANPWB010000016">
    <property type="protein sequence ID" value="KAJ1083280.1"/>
    <property type="molecule type" value="Genomic_DNA"/>
</dbReference>
<keyword evidence="3" id="KW-1185">Reference proteome</keyword>
<dbReference type="Pfam" id="PF00078">
    <property type="entry name" value="RVT_1"/>
    <property type="match status" value="1"/>
</dbReference>
<dbReference type="InterPro" id="IPR000477">
    <property type="entry name" value="RT_dom"/>
</dbReference>
<dbReference type="InterPro" id="IPR043502">
    <property type="entry name" value="DNA/RNA_pol_sf"/>
</dbReference>
<dbReference type="SUPFAM" id="SSF56672">
    <property type="entry name" value="DNA/RNA polymerases"/>
    <property type="match status" value="1"/>
</dbReference>
<sequence>MGGVRVFRPADINDAFKNYYTFLYRQPEAAIPESLGDYLHLLLLRTLALEDRDPLGGPVTLEEVKDAITQSAGKAPGTDGLPMEFYKKYSNILAPLLVELYAEAFQRGSLPDSKREALVVPLPKLESREVSVSDFRPLSILNCDFKILSKILASRLVQHISNLIHDDQNGLIPARDTSLNLRRLFALLHMPQAETPPGAVLLSIDFEKAYDSIRWDYLRTVMLRMGLGEGWVRWVDLLYATGGPVTYGG</sequence>
<evidence type="ECO:0000259" key="1">
    <source>
        <dbReference type="Pfam" id="PF00078"/>
    </source>
</evidence>
<gene>
    <name evidence="2" type="ORF">NDU88_003439</name>
</gene>
<dbReference type="AlphaFoldDB" id="A0AAV7KVI8"/>
<name>A0AAV7KVI8_PLEWA</name>
<reference evidence="2" key="1">
    <citation type="journal article" date="2022" name="bioRxiv">
        <title>Sequencing and chromosome-scale assembly of the giantPleurodeles waltlgenome.</title>
        <authorList>
            <person name="Brown T."/>
            <person name="Elewa A."/>
            <person name="Iarovenko S."/>
            <person name="Subramanian E."/>
            <person name="Araus A.J."/>
            <person name="Petzold A."/>
            <person name="Susuki M."/>
            <person name="Suzuki K.-i.T."/>
            <person name="Hayashi T."/>
            <person name="Toyoda A."/>
            <person name="Oliveira C."/>
            <person name="Osipova E."/>
            <person name="Leigh N.D."/>
            <person name="Simon A."/>
            <person name="Yun M.H."/>
        </authorList>
    </citation>
    <scope>NUCLEOTIDE SEQUENCE</scope>
    <source>
        <strain evidence="2">20211129_DDA</strain>
        <tissue evidence="2">Liver</tissue>
    </source>
</reference>
<dbReference type="PANTHER" id="PTHR19446">
    <property type="entry name" value="REVERSE TRANSCRIPTASES"/>
    <property type="match status" value="1"/>
</dbReference>
<protein>
    <recommendedName>
        <fullName evidence="1">Reverse transcriptase domain-containing protein</fullName>
    </recommendedName>
</protein>
<evidence type="ECO:0000313" key="2">
    <source>
        <dbReference type="EMBL" id="KAJ1083280.1"/>
    </source>
</evidence>
<proteinExistence type="predicted"/>
<dbReference type="Proteomes" id="UP001066276">
    <property type="component" value="Chromosome 12"/>
</dbReference>
<organism evidence="2 3">
    <name type="scientific">Pleurodeles waltl</name>
    <name type="common">Iberian ribbed newt</name>
    <dbReference type="NCBI Taxonomy" id="8319"/>
    <lineage>
        <taxon>Eukaryota</taxon>
        <taxon>Metazoa</taxon>
        <taxon>Chordata</taxon>
        <taxon>Craniata</taxon>
        <taxon>Vertebrata</taxon>
        <taxon>Euteleostomi</taxon>
        <taxon>Amphibia</taxon>
        <taxon>Batrachia</taxon>
        <taxon>Caudata</taxon>
        <taxon>Salamandroidea</taxon>
        <taxon>Salamandridae</taxon>
        <taxon>Pleurodelinae</taxon>
        <taxon>Pleurodeles</taxon>
    </lineage>
</organism>